<dbReference type="Proteomes" id="UP000095286">
    <property type="component" value="Unplaced"/>
</dbReference>
<accession>A0AC35TRL8</accession>
<proteinExistence type="predicted"/>
<name>A0AC35TRL8_9BILA</name>
<evidence type="ECO:0000313" key="2">
    <source>
        <dbReference type="WBParaSite" id="RSKR_0000334400.1"/>
    </source>
</evidence>
<dbReference type="WBParaSite" id="RSKR_0000334400.1">
    <property type="protein sequence ID" value="RSKR_0000334400.1"/>
    <property type="gene ID" value="RSKR_0000334400"/>
</dbReference>
<reference evidence="2" key="1">
    <citation type="submission" date="2016-11" db="UniProtKB">
        <authorList>
            <consortium name="WormBaseParasite"/>
        </authorList>
    </citation>
    <scope>IDENTIFICATION</scope>
    <source>
        <strain evidence="2">KR3021</strain>
    </source>
</reference>
<evidence type="ECO:0000313" key="1">
    <source>
        <dbReference type="Proteomes" id="UP000095286"/>
    </source>
</evidence>
<protein>
    <submittedName>
        <fullName evidence="2">Homeobox protein 2-like</fullName>
    </submittedName>
</protein>
<sequence length="243" mass="26637">MTTRNDAAGKVRSLEQEAALDAKIALIRQRNKQIEERNKVVAIDKATSLGMDALAIADKETKGPSLQKSSKPKDKRRSWDREWDAGKTKAEDWKTNVPTIDDSTCFTKRQLAFENKGGRKNSNCKQIFEINAGQDGNSSNNNNNPNNNNVPTGATKEGEGQSSGSSKENSRVKKGKSLGNAKVSAVIKEDEPVLPPAFKGPLGSRLAKVLPGQTTKEDKKSLNKKCNNQSLSKFFPLVNITFY</sequence>
<organism evidence="1 2">
    <name type="scientific">Rhabditophanes sp. KR3021</name>
    <dbReference type="NCBI Taxonomy" id="114890"/>
    <lineage>
        <taxon>Eukaryota</taxon>
        <taxon>Metazoa</taxon>
        <taxon>Ecdysozoa</taxon>
        <taxon>Nematoda</taxon>
        <taxon>Chromadorea</taxon>
        <taxon>Rhabditida</taxon>
        <taxon>Tylenchina</taxon>
        <taxon>Panagrolaimomorpha</taxon>
        <taxon>Strongyloidoidea</taxon>
        <taxon>Alloionematidae</taxon>
        <taxon>Rhabditophanes</taxon>
    </lineage>
</organism>